<feature type="region of interest" description="Disordered" evidence="2">
    <location>
        <begin position="248"/>
        <end position="281"/>
    </location>
</feature>
<evidence type="ECO:0000313" key="4">
    <source>
        <dbReference type="EMBL" id="PNY25674.1"/>
    </source>
</evidence>
<evidence type="ECO:0000259" key="3">
    <source>
        <dbReference type="Pfam" id="PF24554"/>
    </source>
</evidence>
<feature type="compositionally biased region" description="Polar residues" evidence="2">
    <location>
        <begin position="387"/>
        <end position="412"/>
    </location>
</feature>
<dbReference type="GO" id="GO:0005737">
    <property type="term" value="C:cytoplasm"/>
    <property type="evidence" value="ECO:0007669"/>
    <property type="project" value="TreeGrafter"/>
</dbReference>
<proteinExistence type="predicted"/>
<dbReference type="GO" id="GO:0016460">
    <property type="term" value="C:myosin II complex"/>
    <property type="evidence" value="ECO:0007669"/>
    <property type="project" value="TreeGrafter"/>
</dbReference>
<keyword evidence="1" id="KW-0175">Coiled coil</keyword>
<evidence type="ECO:0000313" key="5">
    <source>
        <dbReference type="Proteomes" id="UP000236621"/>
    </source>
</evidence>
<dbReference type="AlphaFoldDB" id="A0A2K3QDQ2"/>
<feature type="compositionally biased region" description="Low complexity" evidence="2">
    <location>
        <begin position="294"/>
        <end position="304"/>
    </location>
</feature>
<dbReference type="GO" id="GO:0032982">
    <property type="term" value="C:myosin filament"/>
    <property type="evidence" value="ECO:0007669"/>
    <property type="project" value="TreeGrafter"/>
</dbReference>
<dbReference type="EMBL" id="NRSZ01000695">
    <property type="protein sequence ID" value="PNY25674.1"/>
    <property type="molecule type" value="Genomic_DNA"/>
</dbReference>
<dbReference type="Proteomes" id="UP000236621">
    <property type="component" value="Unassembled WGS sequence"/>
</dbReference>
<feature type="compositionally biased region" description="Basic and acidic residues" evidence="2">
    <location>
        <begin position="165"/>
        <end position="181"/>
    </location>
</feature>
<feature type="compositionally biased region" description="Polar residues" evidence="2">
    <location>
        <begin position="107"/>
        <end position="119"/>
    </location>
</feature>
<feature type="compositionally biased region" description="Low complexity" evidence="2">
    <location>
        <begin position="93"/>
        <end position="106"/>
    </location>
</feature>
<gene>
    <name evidence="4" type="ORF">TCAP_04386</name>
</gene>
<dbReference type="GO" id="GO:0051015">
    <property type="term" value="F:actin filament binding"/>
    <property type="evidence" value="ECO:0007669"/>
    <property type="project" value="TreeGrafter"/>
</dbReference>
<feature type="compositionally biased region" description="Low complexity" evidence="2">
    <location>
        <begin position="143"/>
        <end position="156"/>
    </location>
</feature>
<sequence length="1055" mass="116221">METPPHSDAASASPDVPRDVPSPHHQHHQHRPSLSLRLSHSHHHRRPQPSSSDDVSQTAARNSLSHSLVGAPSPAPAPVPAALGRSPVRRKPLSSTVLSPSLVASVRSSADSPVLSTSVELPKPGHRFARPLSVDAPTLFGFSSSVQASPSQSGSPTQRAPADVAAHEPAESSDSEYDHLISEGFDFAPGAARDASPTNPFLDYDSDIFESLYADNINHSPTPPLMLAPRPTPPHLNLDKVDTSLAQDERGSNIESQSLESARLNKPLPKSPSQASPLASLFGWGNQSPSLTDFSSLSSPLSPGGRNGSTNDALHANRSLSENPKANAAQANAIDYCESYLSTPPSQALSYDQVDEMEEELKAIGSELAASIRREMDLEDLVDRLQEQVNNPQAPSKRTSDYFSDSGYSSAKLSEYDQSREEIERIQRRSEQEKASIRLELSNKLQDERSKRKALDQRIKELSEKASQIDLAQMNNLDANDRVRQLERICEDLRRRLSEERQSKNNFEDLLSALRGELQDACNERDNLRDEVVPQLRARVEGLESEAASYTNLTYESTKMQQQLQSLQQENTSLRNSSGGPPEGFSLSRSNSVAASSFRPRGPAALSGLSRSDSVKNVPLESREQLAERLKDVEAQRDVLHSALKSLLERQGFQQRENQKKIRILENERQRLLSDSPRKAGFEKDISNLRTEISVLRRRAEDALEQKWQVEKGLVGLKMDLDKAEEEIASLRALLKQEDILIPPSMARSSSSSGSPSVPITSESLQRAYRELQDAHAESLERIKKLELGSGTGASDEKTQLAMQRLERSLSAAVSERDAAVQQLGGLGAMESKSVEREVKLADELNDSAQRVEQLAAQVRAQLSTNAELRNRLSNTVVRGDAERKANSERISALQERLHALEEQLVASQTASEDRIGRHEEEISRLREAHNEQLRRINSGAGVGMTAPKSPLLKPGAARMFARSSEAIPVKSFEEEVQIKTLRAQVTELEKALADAENEIQQVVAKMSTAQIEVMNLQEERDAAARETRRLQKMLVDEQSKPLEARFKSLGVAAA</sequence>
<organism evidence="4 5">
    <name type="scientific">Tolypocladium capitatum</name>
    <dbReference type="NCBI Taxonomy" id="45235"/>
    <lineage>
        <taxon>Eukaryota</taxon>
        <taxon>Fungi</taxon>
        <taxon>Dikarya</taxon>
        <taxon>Ascomycota</taxon>
        <taxon>Pezizomycotina</taxon>
        <taxon>Sordariomycetes</taxon>
        <taxon>Hypocreomycetidae</taxon>
        <taxon>Hypocreales</taxon>
        <taxon>Ophiocordycipitaceae</taxon>
        <taxon>Tolypocladium</taxon>
    </lineage>
</organism>
<comment type="caution">
    <text evidence="4">The sequence shown here is derived from an EMBL/GenBank/DDBJ whole genome shotgun (WGS) entry which is preliminary data.</text>
</comment>
<dbReference type="OrthoDB" id="5395440at2759"/>
<reference evidence="4 5" key="1">
    <citation type="submission" date="2017-08" db="EMBL/GenBank/DDBJ databases">
        <title>Harnessing the power of phylogenomics to disentangle the directionality and signatures of interkingdom host jumping in the parasitic fungal genus Tolypocladium.</title>
        <authorList>
            <person name="Quandt C.A."/>
            <person name="Patterson W."/>
            <person name="Spatafora J.W."/>
        </authorList>
    </citation>
    <scope>NUCLEOTIDE SEQUENCE [LARGE SCALE GENOMIC DNA]</scope>
    <source>
        <strain evidence="4 5">CBS 113982</strain>
    </source>
</reference>
<dbReference type="PANTHER" id="PTHR45615">
    <property type="entry name" value="MYOSIN HEAVY CHAIN, NON-MUSCLE"/>
    <property type="match status" value="1"/>
</dbReference>
<feature type="domain" description="DUF7603" evidence="3">
    <location>
        <begin position="802"/>
        <end position="903"/>
    </location>
</feature>
<feature type="compositionally biased region" description="Polar residues" evidence="2">
    <location>
        <begin position="53"/>
        <end position="66"/>
    </location>
</feature>
<dbReference type="GO" id="GO:0000146">
    <property type="term" value="F:microfilament motor activity"/>
    <property type="evidence" value="ECO:0007669"/>
    <property type="project" value="TreeGrafter"/>
</dbReference>
<feature type="region of interest" description="Disordered" evidence="2">
    <location>
        <begin position="294"/>
        <end position="315"/>
    </location>
</feature>
<feature type="coiled-coil region" evidence="1">
    <location>
        <begin position="979"/>
        <end position="1034"/>
    </location>
</feature>
<name>A0A2K3QDQ2_9HYPO</name>
<feature type="region of interest" description="Disordered" evidence="2">
    <location>
        <begin position="559"/>
        <end position="614"/>
    </location>
</feature>
<keyword evidence="5" id="KW-1185">Reference proteome</keyword>
<dbReference type="PANTHER" id="PTHR45615:SF40">
    <property type="entry name" value="MYOSIN HEAVY CHAIN, NON-MUSCLE"/>
    <property type="match status" value="1"/>
</dbReference>
<dbReference type="InterPro" id="IPR056023">
    <property type="entry name" value="DUF7603"/>
</dbReference>
<feature type="region of interest" description="Disordered" evidence="2">
    <location>
        <begin position="387"/>
        <end position="416"/>
    </location>
</feature>
<accession>A0A2K3QDQ2</accession>
<feature type="compositionally biased region" description="Polar residues" evidence="2">
    <location>
        <begin position="570"/>
        <end position="579"/>
    </location>
</feature>
<evidence type="ECO:0000256" key="2">
    <source>
        <dbReference type="SAM" id="MobiDB-lite"/>
    </source>
</evidence>
<feature type="region of interest" description="Disordered" evidence="2">
    <location>
        <begin position="143"/>
        <end position="182"/>
    </location>
</feature>
<feature type="compositionally biased region" description="Low complexity" evidence="2">
    <location>
        <begin position="585"/>
        <end position="599"/>
    </location>
</feature>
<protein>
    <recommendedName>
        <fullName evidence="3">DUF7603 domain-containing protein</fullName>
    </recommendedName>
</protein>
<dbReference type="Pfam" id="PF24554">
    <property type="entry name" value="DUF7603"/>
    <property type="match status" value="1"/>
</dbReference>
<feature type="coiled-coil region" evidence="1">
    <location>
        <begin position="623"/>
        <end position="936"/>
    </location>
</feature>
<evidence type="ECO:0000256" key="1">
    <source>
        <dbReference type="SAM" id="Coils"/>
    </source>
</evidence>
<dbReference type="STRING" id="45235.A0A2K3QDQ2"/>
<feature type="region of interest" description="Disordered" evidence="2">
    <location>
        <begin position="1"/>
        <end position="128"/>
    </location>
</feature>